<dbReference type="SUPFAM" id="SSF56801">
    <property type="entry name" value="Acetyl-CoA synthetase-like"/>
    <property type="match status" value="1"/>
</dbReference>
<reference evidence="2" key="1">
    <citation type="journal article" date="2014" name="Front. Microbiol.">
        <title>High frequency of phylogenetically diverse reductive dehalogenase-homologous genes in deep subseafloor sedimentary metagenomes.</title>
        <authorList>
            <person name="Kawai M."/>
            <person name="Futagami T."/>
            <person name="Toyoda A."/>
            <person name="Takaki Y."/>
            <person name="Nishi S."/>
            <person name="Hori S."/>
            <person name="Arai W."/>
            <person name="Tsubouchi T."/>
            <person name="Morono Y."/>
            <person name="Uchiyama I."/>
            <person name="Ito T."/>
            <person name="Fujiyama A."/>
            <person name="Inagaki F."/>
            <person name="Takami H."/>
        </authorList>
    </citation>
    <scope>NUCLEOTIDE SEQUENCE</scope>
    <source>
        <strain evidence="2">Expedition CK06-06</strain>
    </source>
</reference>
<dbReference type="InterPro" id="IPR042099">
    <property type="entry name" value="ANL_N_sf"/>
</dbReference>
<proteinExistence type="predicted"/>
<dbReference type="EMBL" id="BART01014519">
    <property type="protein sequence ID" value="GAG88944.1"/>
    <property type="molecule type" value="Genomic_DNA"/>
</dbReference>
<dbReference type="Pfam" id="PF00501">
    <property type="entry name" value="AMP-binding"/>
    <property type="match status" value="1"/>
</dbReference>
<dbReference type="PROSITE" id="PS00455">
    <property type="entry name" value="AMP_BINDING"/>
    <property type="match status" value="1"/>
</dbReference>
<protein>
    <recommendedName>
        <fullName evidence="1">AMP-dependent synthetase/ligase domain-containing protein</fullName>
    </recommendedName>
</protein>
<organism evidence="2">
    <name type="scientific">marine sediment metagenome</name>
    <dbReference type="NCBI Taxonomy" id="412755"/>
    <lineage>
        <taxon>unclassified sequences</taxon>
        <taxon>metagenomes</taxon>
        <taxon>ecological metagenomes</taxon>
    </lineage>
</organism>
<name>X1B021_9ZZZZ</name>
<dbReference type="InterPro" id="IPR000873">
    <property type="entry name" value="AMP-dep_synth/lig_dom"/>
</dbReference>
<feature type="non-terminal residue" evidence="2">
    <location>
        <position position="1"/>
    </location>
</feature>
<feature type="domain" description="AMP-dependent synthetase/ligase" evidence="1">
    <location>
        <begin position="16"/>
        <end position="122"/>
    </location>
</feature>
<dbReference type="GO" id="GO:0016405">
    <property type="term" value="F:CoA-ligase activity"/>
    <property type="evidence" value="ECO:0007669"/>
    <property type="project" value="TreeGrafter"/>
</dbReference>
<comment type="caution">
    <text evidence="2">The sequence shown here is derived from an EMBL/GenBank/DDBJ whole genome shotgun (WGS) entry which is preliminary data.</text>
</comment>
<sequence length="130" mass="14382">LDFQDEILTKYSTELPDIKISPDDIAFIQYTGGTTGPPKGAMLTHRNIVSDMLIIMKWVGWEKGKGVALSGFPLFHMAGLFFGQACIMLGWTQCLIPDPRNALHICNEIKKYKPSVLVNVPSPIIFSNAS</sequence>
<accession>X1B021</accession>
<dbReference type="Gene3D" id="3.40.50.12780">
    <property type="entry name" value="N-terminal domain of ligase-like"/>
    <property type="match status" value="1"/>
</dbReference>
<dbReference type="PANTHER" id="PTHR24096">
    <property type="entry name" value="LONG-CHAIN-FATTY-ACID--COA LIGASE"/>
    <property type="match status" value="1"/>
</dbReference>
<evidence type="ECO:0000259" key="1">
    <source>
        <dbReference type="Pfam" id="PF00501"/>
    </source>
</evidence>
<dbReference type="AlphaFoldDB" id="X1B021"/>
<dbReference type="InterPro" id="IPR020845">
    <property type="entry name" value="AMP-binding_CS"/>
</dbReference>
<gene>
    <name evidence="2" type="ORF">S01H4_28897</name>
</gene>
<evidence type="ECO:0000313" key="2">
    <source>
        <dbReference type="EMBL" id="GAG88944.1"/>
    </source>
</evidence>